<feature type="region of interest" description="Disordered" evidence="1">
    <location>
        <begin position="36"/>
        <end position="59"/>
    </location>
</feature>
<protein>
    <submittedName>
        <fullName evidence="2">Uncharacterized protein</fullName>
    </submittedName>
</protein>
<evidence type="ECO:0000313" key="2">
    <source>
        <dbReference type="EMBL" id="TQD79879.1"/>
    </source>
</evidence>
<reference evidence="2 3" key="1">
    <citation type="journal article" date="2019" name="G3 (Bethesda)">
        <title>Sequencing of a Wild Apple (Malus baccata) Genome Unravels the Differences Between Cultivated and Wild Apple Species Regarding Disease Resistance and Cold Tolerance.</title>
        <authorList>
            <person name="Chen X."/>
        </authorList>
    </citation>
    <scope>NUCLEOTIDE SEQUENCE [LARGE SCALE GENOMIC DNA]</scope>
    <source>
        <strain evidence="3">cv. Shandingzi</strain>
        <tissue evidence="2">Leaves</tissue>
    </source>
</reference>
<name>A0A540L0N0_MALBA</name>
<gene>
    <name evidence="2" type="ORF">C1H46_034563</name>
</gene>
<proteinExistence type="predicted"/>
<evidence type="ECO:0000256" key="1">
    <source>
        <dbReference type="SAM" id="MobiDB-lite"/>
    </source>
</evidence>
<comment type="caution">
    <text evidence="2">The sequence shown here is derived from an EMBL/GenBank/DDBJ whole genome shotgun (WGS) entry which is preliminary data.</text>
</comment>
<dbReference type="EMBL" id="VIEB01000835">
    <property type="protein sequence ID" value="TQD79879.1"/>
    <property type="molecule type" value="Genomic_DNA"/>
</dbReference>
<evidence type="ECO:0000313" key="3">
    <source>
        <dbReference type="Proteomes" id="UP000315295"/>
    </source>
</evidence>
<organism evidence="2 3">
    <name type="scientific">Malus baccata</name>
    <name type="common">Siberian crab apple</name>
    <name type="synonym">Pyrus baccata</name>
    <dbReference type="NCBI Taxonomy" id="106549"/>
    <lineage>
        <taxon>Eukaryota</taxon>
        <taxon>Viridiplantae</taxon>
        <taxon>Streptophyta</taxon>
        <taxon>Embryophyta</taxon>
        <taxon>Tracheophyta</taxon>
        <taxon>Spermatophyta</taxon>
        <taxon>Magnoliopsida</taxon>
        <taxon>eudicotyledons</taxon>
        <taxon>Gunneridae</taxon>
        <taxon>Pentapetalae</taxon>
        <taxon>rosids</taxon>
        <taxon>fabids</taxon>
        <taxon>Rosales</taxon>
        <taxon>Rosaceae</taxon>
        <taxon>Amygdaloideae</taxon>
        <taxon>Maleae</taxon>
        <taxon>Malus</taxon>
    </lineage>
</organism>
<dbReference type="Proteomes" id="UP000315295">
    <property type="component" value="Unassembled WGS sequence"/>
</dbReference>
<keyword evidence="3" id="KW-1185">Reference proteome</keyword>
<accession>A0A540L0N0</accession>
<sequence length="89" mass="9821">MSPFPLRAPVRRRRGGCAALCEGGNSRRISWRSRWDYGGKGRRRPGASFQKTGTGMRPGGSLNFLPRKDPECSFPGGGGQFFGERWCGE</sequence>
<dbReference type="AlphaFoldDB" id="A0A540L0N0"/>